<name>A0ABS7MI67_9ACTN</name>
<dbReference type="InterPro" id="IPR007159">
    <property type="entry name" value="SpoVT-AbrB_dom"/>
</dbReference>
<evidence type="ECO:0000256" key="2">
    <source>
        <dbReference type="ARBA" id="ARBA00022490"/>
    </source>
</evidence>
<comment type="caution">
    <text evidence="9">The sequence shown here is derived from an EMBL/GenBank/DDBJ whole genome shotgun (WGS) entry which is preliminary data.</text>
</comment>
<evidence type="ECO:0000256" key="4">
    <source>
        <dbReference type="ARBA" id="ARBA00023015"/>
    </source>
</evidence>
<dbReference type="CDD" id="cd16320">
    <property type="entry name" value="MraZ_N"/>
    <property type="match status" value="1"/>
</dbReference>
<keyword evidence="2 7" id="KW-0963">Cytoplasm</keyword>
<dbReference type="PROSITE" id="PS51740">
    <property type="entry name" value="SPOVT_ABRB"/>
    <property type="match status" value="1"/>
</dbReference>
<dbReference type="InterPro" id="IPR035642">
    <property type="entry name" value="MraZ_N"/>
</dbReference>
<evidence type="ECO:0000259" key="8">
    <source>
        <dbReference type="PROSITE" id="PS51740"/>
    </source>
</evidence>
<evidence type="ECO:0000256" key="6">
    <source>
        <dbReference type="ARBA" id="ARBA00023163"/>
    </source>
</evidence>
<evidence type="ECO:0000256" key="7">
    <source>
        <dbReference type="HAMAP-Rule" id="MF_01008"/>
    </source>
</evidence>
<comment type="similarity">
    <text evidence="7">Belongs to the MraZ family.</text>
</comment>
<evidence type="ECO:0000313" key="9">
    <source>
        <dbReference type="EMBL" id="MBY4796942.1"/>
    </source>
</evidence>
<dbReference type="InterPro" id="IPR038619">
    <property type="entry name" value="MraZ_sf"/>
</dbReference>
<dbReference type="Pfam" id="PF02381">
    <property type="entry name" value="MraZ"/>
    <property type="match status" value="2"/>
</dbReference>
<keyword evidence="5 7" id="KW-0238">DNA-binding</keyword>
<evidence type="ECO:0000256" key="1">
    <source>
        <dbReference type="ARBA" id="ARBA00013860"/>
    </source>
</evidence>
<dbReference type="HAMAP" id="MF_01008">
    <property type="entry name" value="MraZ"/>
    <property type="match status" value="1"/>
</dbReference>
<evidence type="ECO:0000313" key="10">
    <source>
        <dbReference type="Proteomes" id="UP000700908"/>
    </source>
</evidence>
<accession>A0ABS7MI67</accession>
<dbReference type="InterPro" id="IPR035644">
    <property type="entry name" value="MraZ_C"/>
</dbReference>
<evidence type="ECO:0000256" key="5">
    <source>
        <dbReference type="ARBA" id="ARBA00023125"/>
    </source>
</evidence>
<dbReference type="InterPro" id="IPR020603">
    <property type="entry name" value="MraZ_dom"/>
</dbReference>
<comment type="subunit">
    <text evidence="7">Forms oligomers.</text>
</comment>
<evidence type="ECO:0000256" key="3">
    <source>
        <dbReference type="ARBA" id="ARBA00022737"/>
    </source>
</evidence>
<comment type="subcellular location">
    <subcellularLocation>
        <location evidence="7">Cytoplasm</location>
        <location evidence="7">Nucleoid</location>
    </subcellularLocation>
</comment>
<keyword evidence="6 7" id="KW-0804">Transcription</keyword>
<reference evidence="9 10" key="1">
    <citation type="submission" date="2021-08" db="EMBL/GenBank/DDBJ databases">
        <title>Collinsella faecalis sp. nov. isolated from swine faeces.</title>
        <authorList>
            <person name="Oh B.S."/>
            <person name="Lee J.H."/>
        </authorList>
    </citation>
    <scope>NUCLEOTIDE SEQUENCE [LARGE SCALE GENOMIC DNA]</scope>
    <source>
        <strain evidence="9 10">AGMB00827</strain>
    </source>
</reference>
<keyword evidence="3" id="KW-0677">Repeat</keyword>
<dbReference type="PANTHER" id="PTHR34701:SF1">
    <property type="entry name" value="TRANSCRIPTIONAL REGULATOR MRAZ"/>
    <property type="match status" value="1"/>
</dbReference>
<dbReference type="CDD" id="cd16321">
    <property type="entry name" value="MraZ_C"/>
    <property type="match status" value="1"/>
</dbReference>
<organism evidence="9 10">
    <name type="scientific">Collinsella ureilytica</name>
    <dbReference type="NCBI Taxonomy" id="2869515"/>
    <lineage>
        <taxon>Bacteria</taxon>
        <taxon>Bacillati</taxon>
        <taxon>Actinomycetota</taxon>
        <taxon>Coriobacteriia</taxon>
        <taxon>Coriobacteriales</taxon>
        <taxon>Coriobacteriaceae</taxon>
        <taxon>Collinsella</taxon>
    </lineage>
</organism>
<dbReference type="InterPro" id="IPR037914">
    <property type="entry name" value="SpoVT-AbrB_sf"/>
</dbReference>
<feature type="domain" description="SpoVT-AbrB" evidence="8">
    <location>
        <begin position="5"/>
        <end position="48"/>
    </location>
</feature>
<dbReference type="SUPFAM" id="SSF89447">
    <property type="entry name" value="AbrB/MazE/MraZ-like"/>
    <property type="match status" value="1"/>
</dbReference>
<dbReference type="EMBL" id="JAIMFO010000004">
    <property type="protein sequence ID" value="MBY4796942.1"/>
    <property type="molecule type" value="Genomic_DNA"/>
</dbReference>
<dbReference type="Gene3D" id="3.40.1550.20">
    <property type="entry name" value="Transcriptional regulator MraZ domain"/>
    <property type="match status" value="1"/>
</dbReference>
<proteinExistence type="inferred from homology"/>
<dbReference type="Proteomes" id="UP000700908">
    <property type="component" value="Unassembled WGS sequence"/>
</dbReference>
<gene>
    <name evidence="7" type="primary">mraZ</name>
    <name evidence="9" type="ORF">K6V98_00980</name>
</gene>
<sequence>MLTGTYERNLDAKGRLSLPAPVRRELSDHVYVLPALDADALYVFSDEGFEKWVLGLFEKRGGFDARKREDQELMRRLTSMAVPMDIDAASRIGLTEQLRQKKNLSREVTVVGNFDHLEIWDRATWEQSQAEQTDEDLAAIFFS</sequence>
<keyword evidence="4 7" id="KW-0805">Transcription regulation</keyword>
<protein>
    <recommendedName>
        <fullName evidence="1 7">Transcriptional regulator MraZ</fullName>
    </recommendedName>
</protein>
<dbReference type="InterPro" id="IPR003444">
    <property type="entry name" value="MraZ"/>
</dbReference>
<dbReference type="PANTHER" id="PTHR34701">
    <property type="entry name" value="TRANSCRIPTIONAL REGULATOR MRAZ"/>
    <property type="match status" value="1"/>
</dbReference>
<keyword evidence="10" id="KW-1185">Reference proteome</keyword>